<dbReference type="OrthoDB" id="825894at2"/>
<keyword evidence="2" id="KW-1185">Reference proteome</keyword>
<dbReference type="STRING" id="1936003.STSP2_01960"/>
<sequence length="118" mass="13557">MWLCTRYGFFSVVRGNDRISPGKVMVRARKAGHLRNLQGRFAELRDVPLKTSSTTDYPCRLVVDREVWARIGAELAADIDYTNFKNAAGDELAGDSDYSEFLHEVWWKGMQLLQRSEE</sequence>
<dbReference type="EMBL" id="CP019791">
    <property type="protein sequence ID" value="AQT68787.1"/>
    <property type="molecule type" value="Genomic_DNA"/>
</dbReference>
<name>A0A1U9NLW0_9BACT</name>
<reference evidence="2" key="1">
    <citation type="submission" date="2017-02" db="EMBL/GenBank/DDBJ databases">
        <title>Comparative genomics and description of representatives of a novel lineage of planctomycetes thriving in anoxic sediments.</title>
        <authorList>
            <person name="Spring S."/>
            <person name="Bunk B."/>
            <person name="Sproer C."/>
        </authorList>
    </citation>
    <scope>NUCLEOTIDE SEQUENCE [LARGE SCALE GENOMIC DNA]</scope>
    <source>
        <strain evidence="2">ST-NAGAB-D1</strain>
    </source>
</reference>
<gene>
    <name evidence="1" type="ORF">STSP2_01960</name>
</gene>
<organism evidence="1 2">
    <name type="scientific">Anaerohalosphaera lusitana</name>
    <dbReference type="NCBI Taxonomy" id="1936003"/>
    <lineage>
        <taxon>Bacteria</taxon>
        <taxon>Pseudomonadati</taxon>
        <taxon>Planctomycetota</taxon>
        <taxon>Phycisphaerae</taxon>
        <taxon>Sedimentisphaerales</taxon>
        <taxon>Anaerohalosphaeraceae</taxon>
        <taxon>Anaerohalosphaera</taxon>
    </lineage>
</organism>
<dbReference type="AlphaFoldDB" id="A0A1U9NLW0"/>
<accession>A0A1U9NLW0</accession>
<evidence type="ECO:0000313" key="1">
    <source>
        <dbReference type="EMBL" id="AQT68787.1"/>
    </source>
</evidence>
<dbReference type="RefSeq" id="WP_146662091.1">
    <property type="nucleotide sequence ID" value="NZ_CP019791.1"/>
</dbReference>
<proteinExistence type="predicted"/>
<evidence type="ECO:0000313" key="2">
    <source>
        <dbReference type="Proteomes" id="UP000189674"/>
    </source>
</evidence>
<dbReference type="KEGG" id="alus:STSP2_01960"/>
<protein>
    <submittedName>
        <fullName evidence="1">Uncharacterized protein</fullName>
    </submittedName>
</protein>
<dbReference type="Proteomes" id="UP000189674">
    <property type="component" value="Chromosome"/>
</dbReference>